<name>A0A9X0SQ86_BACCE</name>
<accession>A0A9X0SQ86</accession>
<evidence type="ECO:0000313" key="2">
    <source>
        <dbReference type="Proteomes" id="UP000075476"/>
    </source>
</evidence>
<proteinExistence type="predicted"/>
<gene>
    <name evidence="1" type="ORF">AT268_33105</name>
</gene>
<dbReference type="RefSeq" id="WP_061662656.1">
    <property type="nucleotide sequence ID" value="NZ_LOMO01000001.1"/>
</dbReference>
<organism evidence="1 2">
    <name type="scientific">Bacillus cereus</name>
    <dbReference type="NCBI Taxonomy" id="1396"/>
    <lineage>
        <taxon>Bacteria</taxon>
        <taxon>Bacillati</taxon>
        <taxon>Bacillota</taxon>
        <taxon>Bacilli</taxon>
        <taxon>Bacillales</taxon>
        <taxon>Bacillaceae</taxon>
        <taxon>Bacillus</taxon>
        <taxon>Bacillus cereus group</taxon>
    </lineage>
</organism>
<protein>
    <submittedName>
        <fullName evidence="1">Uncharacterized protein</fullName>
    </submittedName>
</protein>
<dbReference type="Proteomes" id="UP000075476">
    <property type="component" value="Unassembled WGS sequence"/>
</dbReference>
<sequence>MEGRYFGILNKQDNKMVLIYNTYCSFSLTEALYGLSYERICLMDKVVKMISEEQANTYKEMKIPVLSFV</sequence>
<comment type="caution">
    <text evidence="1">The sequence shown here is derived from an EMBL/GenBank/DDBJ whole genome shotgun (WGS) entry which is preliminary data.</text>
</comment>
<evidence type="ECO:0000313" key="1">
    <source>
        <dbReference type="EMBL" id="KXY51321.1"/>
    </source>
</evidence>
<dbReference type="EMBL" id="LOMO01000001">
    <property type="protein sequence ID" value="KXY51321.1"/>
    <property type="molecule type" value="Genomic_DNA"/>
</dbReference>
<dbReference type="AlphaFoldDB" id="A0A9X0SQ86"/>
<reference evidence="1 2" key="1">
    <citation type="submission" date="2015-12" db="EMBL/GenBank/DDBJ databases">
        <title>Bacillus cereus Group isolate.</title>
        <authorList>
            <person name="Kovac J."/>
        </authorList>
    </citation>
    <scope>NUCLEOTIDE SEQUENCE [LARGE SCALE GENOMIC DNA]</scope>
    <source>
        <strain evidence="1 2">FSL K6-0073</strain>
    </source>
</reference>